<dbReference type="InterPro" id="IPR007644">
    <property type="entry name" value="RNA_pol_bsu_protrusion"/>
</dbReference>
<evidence type="ECO:0000256" key="13">
    <source>
        <dbReference type="ARBA" id="ARBA00026088"/>
    </source>
</evidence>
<evidence type="ECO:0000256" key="3">
    <source>
        <dbReference type="ARBA" id="ARBA00004474"/>
    </source>
</evidence>
<dbReference type="InterPro" id="IPR007121">
    <property type="entry name" value="RNA_pol_bsu_CS"/>
</dbReference>
<keyword evidence="5 16" id="KW-0240">DNA-directed RNA polymerase</keyword>
<dbReference type="FunFam" id="3.90.1100.10:FF:000016">
    <property type="entry name" value="DNA-directed RNA polymerase subunit beta"/>
    <property type="match status" value="1"/>
</dbReference>
<dbReference type="AlphaFoldDB" id="A0AAD5GYF5"/>
<evidence type="ECO:0000259" key="22">
    <source>
        <dbReference type="Pfam" id="PF04565"/>
    </source>
</evidence>
<evidence type="ECO:0000259" key="19">
    <source>
        <dbReference type="Pfam" id="PF04560"/>
    </source>
</evidence>
<dbReference type="GO" id="GO:0005634">
    <property type="term" value="C:nucleus"/>
    <property type="evidence" value="ECO:0007669"/>
    <property type="project" value="UniProtKB-SubCell"/>
</dbReference>
<sequence>MVHMRAQVQGDRVPPQLEALAQPHVDSFDYFLGEGMHHVIENMDGIEVENTLTGTRHRLWFENPVVGRPTKEDQGAVDNRLFPRECREAGTTYKAAFSCDLVYQTEGMPEQRVQKRLGALPIMLKSKACYLRNMSRGDLVHRKEESNEFGGTFICNGIERIIRMLVQNRRHYIMALRRGAYHKRGPAFTDMATLIRCVRPDESSLTNRCHYLADGSCVFALTIRRAEYFIPAGILLKCFLEVSDRELYDKLVQSVASDPGHCSFVAERAELLLRQAARYGLHTRAACVEYLGNLFRATLDAPARKTDYQVGEQLLRDLLFIHLDEPADKLQLTVQMLLKLYALADRQCAEDNPDAPTHHEVLLPGHLLLKFLREQLETALDAFKQQVRRDLETRPEAVNLQDEQYIRKTADRMQDVGQKFEYLLNTGNLVSRSGLDLSQSTGFTVVAEKLNYHRYISHFRSIHRGAYFAELRTTTVRKLLPESWGFLCPVHTPDGSPCGLLNHLTATCRVVTHEHEDPESMRAAVCRILGALGMLDGRVVGHVRASLAGAMVAHLRAIKAANLAAEEQLTPGAKLVALHDEEYALPSHTEVVHIPWERGAPYPGIFIFTEAARMIRPVRQIASGAAEMLGTLEQNNMAIRVPDGGEGGSRGMKFTHAEFATNSMLSVVASLTPYSDFNQSPRNMYQCQMAKQTMGTPAQALTHRTDNKMYRIQTPQTPIARTQRYEHFCMDEFPNGTNAIVAVLAYTGYDMEDAMILNKSSVERGFAHAYLYKTEQVDLREDRGKDMQFQPETSRGRTRPYAEREKPRGAFGDLYPQVVPSAPDSQAVAAKGVQPEGPHKAADLLDADGLPHVGAAIWPGQQYYSAVDQLKGSGKGGKLKGEETAVVDQVAVVGSGKDKGFRQANIKLRFNRNPVIGDKFASRHGQKGVLSRLFEDVDMPFCESTGIRPDLLINPHAFPSRMTIGMLIESMTGKAGALTGQFVDASPFQSSDRGEPVDHTQFGRLLEEAGFTRNGGEVMISGVTGEPFPVDIYIGVVYYQRLRHMVSDKFQVRSTGPINPLTRQPIKGRKFGGGIRFGEMERDSLLAHGAAYLLHDRLHSCSDYHVMDVCANCGLLISTVNVPQAAADVTGVRATSGESGGRGTVVCRLCDSGKYVERVALPYVFKYLVSELAAMNIRCSLDIK</sequence>
<dbReference type="FunFam" id="2.40.270.10:FF:000006">
    <property type="entry name" value="DNA-directed RNA polymerase subunit beta"/>
    <property type="match status" value="1"/>
</dbReference>
<dbReference type="EMBL" id="JADXDR010000156">
    <property type="protein sequence ID" value="KAI7837336.1"/>
    <property type="molecule type" value="Genomic_DNA"/>
</dbReference>
<comment type="subunit">
    <text evidence="13">In plastids the minimal PEP RNA polymerase catalytic core is composed of four subunits: alpha, beta, beta', and beta''. When a (nuclear-encoded) sigma factor is associated with the core the holoenzyme is formed, which can initiate transcription.</text>
</comment>
<dbReference type="InterPro" id="IPR015712">
    <property type="entry name" value="DNA-dir_RNA_pol_su2"/>
</dbReference>
<accession>A0AAD5GYF5</accession>
<evidence type="ECO:0000256" key="14">
    <source>
        <dbReference type="ARBA" id="ARBA00048552"/>
    </source>
</evidence>
<evidence type="ECO:0000256" key="5">
    <source>
        <dbReference type="ARBA" id="ARBA00022478"/>
    </source>
</evidence>
<feature type="domain" description="RNA polymerase Rpb2" evidence="22">
    <location>
        <begin position="445"/>
        <end position="510"/>
    </location>
</feature>
<comment type="caution">
    <text evidence="24">The sequence shown here is derived from an EMBL/GenBank/DDBJ whole genome shotgun (WGS) entry which is preliminary data.</text>
</comment>
<evidence type="ECO:0000256" key="12">
    <source>
        <dbReference type="ARBA" id="ARBA00023242"/>
    </source>
</evidence>
<evidence type="ECO:0000259" key="23">
    <source>
        <dbReference type="Pfam" id="PF06883"/>
    </source>
</evidence>
<dbReference type="Gene3D" id="3.90.1100.10">
    <property type="match status" value="2"/>
</dbReference>
<reference evidence="24" key="1">
    <citation type="submission" date="2020-11" db="EMBL/GenBank/DDBJ databases">
        <title>Chlorella ohadii genome sequencing and assembly.</title>
        <authorList>
            <person name="Murik O."/>
            <person name="Treves H."/>
            <person name="Kedem I."/>
            <person name="Shotland Y."/>
            <person name="Kaplan A."/>
        </authorList>
    </citation>
    <scope>NUCLEOTIDE SEQUENCE</scope>
    <source>
        <strain evidence="24">1</strain>
    </source>
</reference>
<evidence type="ECO:0000313" key="25">
    <source>
        <dbReference type="Proteomes" id="UP001205105"/>
    </source>
</evidence>
<dbReference type="InterPro" id="IPR037034">
    <property type="entry name" value="RNA_pol_Rpb2_2_sf"/>
</dbReference>
<feature type="domain" description="RNA polymerase Rpb2" evidence="19">
    <location>
        <begin position="1073"/>
        <end position="1181"/>
    </location>
</feature>
<evidence type="ECO:0000256" key="6">
    <source>
        <dbReference type="ARBA" id="ARBA00022679"/>
    </source>
</evidence>
<dbReference type="PANTHER" id="PTHR20856">
    <property type="entry name" value="DNA-DIRECTED RNA POLYMERASE I SUBUNIT 2"/>
    <property type="match status" value="1"/>
</dbReference>
<dbReference type="Gene3D" id="3.90.1800.10">
    <property type="entry name" value="RNA polymerase alpha subunit dimerisation domain"/>
    <property type="match status" value="1"/>
</dbReference>
<dbReference type="Pfam" id="PF04565">
    <property type="entry name" value="RNA_pol_Rpb2_3"/>
    <property type="match status" value="1"/>
</dbReference>
<dbReference type="InterPro" id="IPR007645">
    <property type="entry name" value="RNA_pol_Rpb2_3"/>
</dbReference>
<feature type="domain" description="RNA polymerase Rpb2" evidence="20">
    <location>
        <begin position="191"/>
        <end position="361"/>
    </location>
</feature>
<evidence type="ECO:0000259" key="18">
    <source>
        <dbReference type="Pfam" id="PF00562"/>
    </source>
</evidence>
<evidence type="ECO:0000259" key="21">
    <source>
        <dbReference type="Pfam" id="PF04563"/>
    </source>
</evidence>
<feature type="domain" description="DNA-directed RNA polymerase subunit 2 hybrid-binding" evidence="18">
    <location>
        <begin position="668"/>
        <end position="1070"/>
    </location>
</feature>
<dbReference type="Pfam" id="PF00562">
    <property type="entry name" value="RNA_pol_Rpb2_6"/>
    <property type="match status" value="1"/>
</dbReference>
<dbReference type="GO" id="GO:0009536">
    <property type="term" value="C:plastid"/>
    <property type="evidence" value="ECO:0007669"/>
    <property type="project" value="UniProtKB-SubCell"/>
</dbReference>
<dbReference type="Gene3D" id="3.90.1070.20">
    <property type="match status" value="1"/>
</dbReference>
<comment type="subcellular location">
    <subcellularLocation>
        <location evidence="2">Nucleus</location>
    </subcellularLocation>
    <subcellularLocation>
        <location evidence="3">Plastid</location>
    </subcellularLocation>
</comment>
<evidence type="ECO:0000256" key="17">
    <source>
        <dbReference type="SAM" id="MobiDB-lite"/>
    </source>
</evidence>
<evidence type="ECO:0000256" key="15">
    <source>
        <dbReference type="RuleBase" id="RU000434"/>
    </source>
</evidence>
<evidence type="ECO:0000256" key="7">
    <source>
        <dbReference type="ARBA" id="ARBA00022695"/>
    </source>
</evidence>
<proteinExistence type="inferred from homology"/>
<dbReference type="GO" id="GO:0008270">
    <property type="term" value="F:zinc ion binding"/>
    <property type="evidence" value="ECO:0007669"/>
    <property type="project" value="UniProtKB-KW"/>
</dbReference>
<evidence type="ECO:0000256" key="10">
    <source>
        <dbReference type="ARBA" id="ARBA00022833"/>
    </source>
</evidence>
<dbReference type="InterPro" id="IPR007120">
    <property type="entry name" value="DNA-dir_RNAP_su2_dom"/>
</dbReference>
<evidence type="ECO:0000256" key="4">
    <source>
        <dbReference type="ARBA" id="ARBA00006835"/>
    </source>
</evidence>
<dbReference type="Gene3D" id="3.90.1110.10">
    <property type="entry name" value="RNA polymerase Rpb2, domain 2"/>
    <property type="match status" value="1"/>
</dbReference>
<comment type="function">
    <text evidence="1 16">DNA-dependent RNA polymerase catalyzes the transcription of DNA into RNA using the four ribonucleoside triphosphates as substrates.</text>
</comment>
<dbReference type="Proteomes" id="UP001205105">
    <property type="component" value="Unassembled WGS sequence"/>
</dbReference>
<evidence type="ECO:0000256" key="16">
    <source>
        <dbReference type="RuleBase" id="RU363031"/>
    </source>
</evidence>
<evidence type="ECO:0000256" key="1">
    <source>
        <dbReference type="ARBA" id="ARBA00004026"/>
    </source>
</evidence>
<evidence type="ECO:0000256" key="11">
    <source>
        <dbReference type="ARBA" id="ARBA00023163"/>
    </source>
</evidence>
<dbReference type="FunFam" id="3.90.1100.10:FF:000008">
    <property type="entry name" value="DNA-directed RNA polymerase subunit beta"/>
    <property type="match status" value="1"/>
</dbReference>
<dbReference type="Pfam" id="PF04560">
    <property type="entry name" value="RNA_pol_Rpb2_7"/>
    <property type="match status" value="1"/>
</dbReference>
<comment type="similarity">
    <text evidence="4 15">Belongs to the RNA polymerase beta chain family.</text>
</comment>
<dbReference type="Pfam" id="PF04561">
    <property type="entry name" value="RNA_pol_Rpb2_2"/>
    <property type="match status" value="1"/>
</dbReference>
<dbReference type="EC" id="2.7.7.6" evidence="16"/>
<dbReference type="Pfam" id="PF04563">
    <property type="entry name" value="RNA_pol_Rpb2_1"/>
    <property type="match status" value="1"/>
</dbReference>
<dbReference type="GO" id="GO:0006351">
    <property type="term" value="P:DNA-templated transcription"/>
    <property type="evidence" value="ECO:0007669"/>
    <property type="project" value="InterPro"/>
</dbReference>
<evidence type="ECO:0000256" key="9">
    <source>
        <dbReference type="ARBA" id="ARBA00022771"/>
    </source>
</evidence>
<evidence type="ECO:0000259" key="20">
    <source>
        <dbReference type="Pfam" id="PF04561"/>
    </source>
</evidence>
<keyword evidence="6 16" id="KW-0808">Transferase</keyword>
<dbReference type="InterPro" id="IPR037033">
    <property type="entry name" value="DNA-dir_RNAP_su2_hyb_sf"/>
</dbReference>
<evidence type="ECO:0000313" key="24">
    <source>
        <dbReference type="EMBL" id="KAI7837336.1"/>
    </source>
</evidence>
<dbReference type="Gene3D" id="2.40.270.10">
    <property type="entry name" value="DNA-directed RNA polymerase, subunit 2, domain 6"/>
    <property type="match status" value="2"/>
</dbReference>
<keyword evidence="12" id="KW-0539">Nucleus</keyword>
<feature type="region of interest" description="Disordered" evidence="17">
    <location>
        <begin position="785"/>
        <end position="807"/>
    </location>
</feature>
<dbReference type="CDD" id="cd00653">
    <property type="entry name" value="RNA_pol_B_RPB2"/>
    <property type="match status" value="1"/>
</dbReference>
<feature type="domain" description="RNA polymerase beta subunit protrusion" evidence="21">
    <location>
        <begin position="20"/>
        <end position="400"/>
    </location>
</feature>
<dbReference type="Pfam" id="PF06883">
    <property type="entry name" value="RNA_pol_Rpa2_4"/>
    <property type="match status" value="1"/>
</dbReference>
<comment type="catalytic activity">
    <reaction evidence="14 16">
        <text>RNA(n) + a ribonucleoside 5'-triphosphate = RNA(n+1) + diphosphate</text>
        <dbReference type="Rhea" id="RHEA:21248"/>
        <dbReference type="Rhea" id="RHEA-COMP:14527"/>
        <dbReference type="Rhea" id="RHEA-COMP:17342"/>
        <dbReference type="ChEBI" id="CHEBI:33019"/>
        <dbReference type="ChEBI" id="CHEBI:61557"/>
        <dbReference type="ChEBI" id="CHEBI:140395"/>
        <dbReference type="EC" id="2.7.7.6"/>
    </reaction>
</comment>
<dbReference type="InterPro" id="IPR007641">
    <property type="entry name" value="RNA_pol_Rpb2_7"/>
</dbReference>
<protein>
    <recommendedName>
        <fullName evidence="16">DNA-directed RNA polymerase subunit beta</fullName>
        <ecNumber evidence="16">2.7.7.6</ecNumber>
    </recommendedName>
</protein>
<dbReference type="GO" id="GO:0003899">
    <property type="term" value="F:DNA-directed RNA polymerase activity"/>
    <property type="evidence" value="ECO:0007669"/>
    <property type="project" value="UniProtKB-EC"/>
</dbReference>
<evidence type="ECO:0000256" key="8">
    <source>
        <dbReference type="ARBA" id="ARBA00022723"/>
    </source>
</evidence>
<dbReference type="PROSITE" id="PS01166">
    <property type="entry name" value="RNA_POL_BETA"/>
    <property type="match status" value="1"/>
</dbReference>
<dbReference type="InterPro" id="IPR007642">
    <property type="entry name" value="RNA_pol_Rpb2_2"/>
</dbReference>
<name>A0AAD5GYF5_9CHLO</name>
<gene>
    <name evidence="24" type="ORF">COHA_008851</name>
</gene>
<keyword evidence="7 16" id="KW-0548">Nucleotidyltransferase</keyword>
<dbReference type="GO" id="GO:0000428">
    <property type="term" value="C:DNA-directed RNA polymerase complex"/>
    <property type="evidence" value="ECO:0007669"/>
    <property type="project" value="UniProtKB-KW"/>
</dbReference>
<keyword evidence="9" id="KW-0863">Zinc-finger</keyword>
<dbReference type="SUPFAM" id="SSF64484">
    <property type="entry name" value="beta and beta-prime subunits of DNA dependent RNA-polymerase"/>
    <property type="match status" value="1"/>
</dbReference>
<dbReference type="GO" id="GO:0032549">
    <property type="term" value="F:ribonucleoside binding"/>
    <property type="evidence" value="ECO:0007669"/>
    <property type="project" value="InterPro"/>
</dbReference>
<dbReference type="InterPro" id="IPR009674">
    <property type="entry name" value="Rpa2_dom_4"/>
</dbReference>
<organism evidence="24 25">
    <name type="scientific">Chlorella ohadii</name>
    <dbReference type="NCBI Taxonomy" id="2649997"/>
    <lineage>
        <taxon>Eukaryota</taxon>
        <taxon>Viridiplantae</taxon>
        <taxon>Chlorophyta</taxon>
        <taxon>core chlorophytes</taxon>
        <taxon>Trebouxiophyceae</taxon>
        <taxon>Chlorellales</taxon>
        <taxon>Chlorellaceae</taxon>
        <taxon>Chlorella clade</taxon>
        <taxon>Chlorella</taxon>
    </lineage>
</organism>
<keyword evidence="10" id="KW-0862">Zinc</keyword>
<feature type="domain" description="DNA-directed RNA polymerase I subunit RPA2" evidence="23">
    <location>
        <begin position="540"/>
        <end position="616"/>
    </location>
</feature>
<keyword evidence="8" id="KW-0479">Metal-binding</keyword>
<evidence type="ECO:0000256" key="2">
    <source>
        <dbReference type="ARBA" id="ARBA00004123"/>
    </source>
</evidence>
<dbReference type="FunFam" id="3.90.1800.10:FF:000004">
    <property type="entry name" value="DNA-directed RNA polymerase subunit beta"/>
    <property type="match status" value="1"/>
</dbReference>
<keyword evidence="25" id="KW-1185">Reference proteome</keyword>
<dbReference type="GO" id="GO:0003677">
    <property type="term" value="F:DNA binding"/>
    <property type="evidence" value="ECO:0007669"/>
    <property type="project" value="InterPro"/>
</dbReference>
<keyword evidence="11 16" id="KW-0804">Transcription</keyword>